<accession>A0AAX0B1A6</accession>
<evidence type="ECO:0000313" key="2">
    <source>
        <dbReference type="Proteomes" id="UP001193748"/>
    </source>
</evidence>
<sequence>MNLDELEKESWKYDNTNYADFLLDYAGEILELNPENQFILFKDLYIKAKFGDSSAANLIQEHVEEFGVPPIELNNIRNNVKFDDKGEVRVYRGLDHRNDIKGSSYTLNKEKAIWFSTRLKADNTDVRLIELKVTIEDIIFYSNGRNEKEVFLKNSALNRI</sequence>
<dbReference type="AlphaFoldDB" id="A0AAX0B1A6"/>
<organism evidence="1 2">
    <name type="scientific">Clostridium beijerinckii</name>
    <name type="common">Clostridium MP</name>
    <dbReference type="NCBI Taxonomy" id="1520"/>
    <lineage>
        <taxon>Bacteria</taxon>
        <taxon>Bacillati</taxon>
        <taxon>Bacillota</taxon>
        <taxon>Clostridia</taxon>
        <taxon>Eubacteriales</taxon>
        <taxon>Clostridiaceae</taxon>
        <taxon>Clostridium</taxon>
    </lineage>
</organism>
<proteinExistence type="predicted"/>
<evidence type="ECO:0000313" key="1">
    <source>
        <dbReference type="EMBL" id="NRT88737.1"/>
    </source>
</evidence>
<gene>
    <name evidence="1" type="ORF">B0H41_002416</name>
</gene>
<reference evidence="1" key="1">
    <citation type="submission" date="2020-05" db="EMBL/GenBank/DDBJ databases">
        <authorList>
            <person name="Brown S."/>
            <person name="Huntemann M."/>
            <person name="Clum A."/>
            <person name="Spunde A."/>
            <person name="Palaniappan K."/>
            <person name="Ritter S."/>
            <person name="Mikhailova N."/>
            <person name="Chen I.-M."/>
            <person name="Stamatis D."/>
            <person name="Reddy T."/>
            <person name="O'Malley R."/>
            <person name="Daum C."/>
            <person name="Shapiro N."/>
            <person name="Ivanova N."/>
            <person name="Kyrpides N."/>
            <person name="Woyke T."/>
        </authorList>
    </citation>
    <scope>NUCLEOTIDE SEQUENCE</scope>
    <source>
        <strain evidence="1">DJ080</strain>
    </source>
</reference>
<reference evidence="1" key="2">
    <citation type="journal article" date="2022" name="Nat. Biotechnol.">
        <title>Carbon-negative production of acetone and isopropanol by gas fermentation at industrial pilot scale.</title>
        <authorList>
            <person name="Liew F.E."/>
            <person name="Nogle R."/>
            <person name="Abdalla T."/>
            <person name="Rasor B.J."/>
            <person name="Canter C."/>
            <person name="Jensen R.O."/>
            <person name="Wang L."/>
            <person name="Strutz J."/>
            <person name="Chirania P."/>
            <person name="De Tissera S."/>
            <person name="Mueller A.P."/>
            <person name="Ruan Z."/>
            <person name="Gao A."/>
            <person name="Tran L."/>
            <person name="Engle N.L."/>
            <person name="Bromley J.C."/>
            <person name="Daniell J."/>
            <person name="Conrado R."/>
            <person name="Tschaplinski T.J."/>
            <person name="Giannone R.J."/>
            <person name="Hettich R.L."/>
            <person name="Karim A.S."/>
            <person name="Simpson S.D."/>
            <person name="Brown S.D."/>
            <person name="Leang C."/>
            <person name="Jewett M.C."/>
            <person name="Kopke M."/>
        </authorList>
    </citation>
    <scope>NUCLEOTIDE SEQUENCE</scope>
    <source>
        <strain evidence="1">DJ080</strain>
    </source>
</reference>
<dbReference type="Proteomes" id="UP001193748">
    <property type="component" value="Unassembled WGS sequence"/>
</dbReference>
<comment type="caution">
    <text evidence="1">The sequence shown here is derived from an EMBL/GenBank/DDBJ whole genome shotgun (WGS) entry which is preliminary data.</text>
</comment>
<dbReference type="RefSeq" id="WP_173710935.1">
    <property type="nucleotide sequence ID" value="NZ_JABSWW010000001.1"/>
</dbReference>
<dbReference type="EMBL" id="JABSWW010000001">
    <property type="protein sequence ID" value="NRT88737.1"/>
    <property type="molecule type" value="Genomic_DNA"/>
</dbReference>
<name>A0AAX0B1A6_CLOBE</name>
<protein>
    <submittedName>
        <fullName evidence="1">Uncharacterized protein</fullName>
    </submittedName>
</protein>